<dbReference type="InterPro" id="IPR003591">
    <property type="entry name" value="Leu-rich_rpt_typical-subtyp"/>
</dbReference>
<dbReference type="Gene3D" id="1.20.58.360">
    <property type="entry name" value="Shigella T3SS effector IpaH defines"/>
    <property type="match status" value="1"/>
</dbReference>
<gene>
    <name evidence="8" type="ORF">HX893_14125</name>
</gene>
<dbReference type="PROSITE" id="PS51450">
    <property type="entry name" value="LRR"/>
    <property type="match status" value="2"/>
</dbReference>
<reference evidence="8 9" key="1">
    <citation type="submission" date="2020-04" db="EMBL/GenBank/DDBJ databases">
        <title>Molecular characterization of pseudomonads from Agaricus bisporus reveal novel blotch 2 pathogens in Western Europe.</title>
        <authorList>
            <person name="Taparia T."/>
            <person name="Krijger M."/>
            <person name="Haynes E."/>
            <person name="Elpinstone J.G."/>
            <person name="Noble R."/>
            <person name="Van Der Wolf J."/>
        </authorList>
    </citation>
    <scope>NUCLEOTIDE SEQUENCE [LARGE SCALE GENOMIC DNA]</scope>
    <source>
        <strain evidence="8 9">P8021</strain>
    </source>
</reference>
<protein>
    <recommendedName>
        <fullName evidence="2">RING-type E3 ubiquitin transferase</fullName>
        <ecNumber evidence="2">2.3.2.27</ecNumber>
    </recommendedName>
</protein>
<dbReference type="PROSITE" id="PS52053">
    <property type="entry name" value="NEL"/>
    <property type="match status" value="1"/>
</dbReference>
<dbReference type="Proteomes" id="UP000585226">
    <property type="component" value="Unassembled WGS sequence"/>
</dbReference>
<evidence type="ECO:0000313" key="9">
    <source>
        <dbReference type="Proteomes" id="UP000585226"/>
    </source>
</evidence>
<accession>A0A7Y8G224</accession>
<comment type="similarity">
    <text evidence="6">Belongs to the LRR-containing bacterial E3 ligase family.</text>
</comment>
<proteinExistence type="inferred from homology"/>
<dbReference type="PANTHER" id="PTHR48051">
    <property type="match status" value="1"/>
</dbReference>
<dbReference type="GO" id="GO:0005737">
    <property type="term" value="C:cytoplasm"/>
    <property type="evidence" value="ECO:0007669"/>
    <property type="project" value="TreeGrafter"/>
</dbReference>
<comment type="catalytic activity">
    <reaction evidence="1">
        <text>S-ubiquitinyl-[E2 ubiquitin-conjugating enzyme]-L-cysteine + [acceptor protein]-L-lysine = [E2 ubiquitin-conjugating enzyme]-L-cysteine + N(6)-ubiquitinyl-[acceptor protein]-L-lysine.</text>
        <dbReference type="EC" id="2.3.2.27"/>
    </reaction>
</comment>
<sequence length="1963" mass="219395">MPETLPSDFLHEDAQGVHYDFLKERIPAWFREATPQRQQELAKHKLQLPAWYAAARPVLAADHGRMRETLNSIESRLGAIEDIVAFAEPKLKAAIKQQFNLDLDVRQVYFARKYEREGPGYISRFVDIDETRNTALTARYWGHSLLEAALANFEASEEQPLRCSDCQIITTWASYDDEVIPTFSVLADHAVAITPHGFARLCRTLDLGAKYQAHIKALVQPADNVQRQALEQQLEQYPREQFSLETELLGFHSTAVSAEARSMLMQLLANPGSATLDKKPVVIAGLKVFDSVLVGPLLIGPDRQSSSQAERLVVYLPNDPVQSLKEYANSGEFMADLRARLHSASYRRFFSRFIPAREQGTFFQQFNRLYLPEGTDRGTDYPLQSRLPRLPTDEFRIAGDLWKALRESQVRKIFADARSVAVPAGDEDRQARLQRLQGYADAVVNVFNLAAFAVPGLGPLMLTVGAAQLTDEVFEGIEAYEHGEPTEMWAHFSSVAMNVAAGVTGAIVLPQVQISPQVDRLKPVTMDSGEQKLWRPDLEPYKATIALPADARPNALGLYTHEGKTVLAHEGDHYQVRHDPLTDDYRIQHPTRPQAYAPRLEHNHEQAWLHELEQPLTWDHATLLRRLGLPAEGVSSERLRQASEASGVEADTLRGGYFEHQPAPLVLADTLQRFKLADAFEGFIMQMKSTDPAVYSAADPALQMDLLQRRGMLSDTPLRVMDAAGNRLWDDPAPSSKGRRVVVLSEQAMARGELLKEVLYTLQGVDPALSEFPGQPGDTLLERARLLRQYLGEQAEAFKHTLVEERYQARNLSQDPDVRLMQARYPALPQPMAEHLLPPLTEEQLQTFRKRGRLPDDVQAQVQWLVQELRVSRAYEGVFVESLANTDSQRLALHTLETLPGWQRGTRVELREHSATGPLLDAIGAPDATVRKTLVLKDNAKFEGPLPRDVYSAMWHTLTAEERLALGVTDAPDLKSQIQRSPLPRGPMRALLLDNPLRKPAYDPSMRLLGGALGIRQQIRNALRTPNERLTRLFPRLSSAQITAITESLGTDVRGGVARLEAEYATLERDLKTWVRANAQPSSITAVGRRGVSVSDYADAIKSCWRRELRSLKIRPGTPLNLPGLSANFSHVESLVLSNIPWTSEAQTFLNGFGQLKQLSIEQTAMTELPDGLAAKPNLTVLSLAGNRIRLTSTSAQKLCSLSTLEDLNLQGNPLGQPLDFSAMTRLKKADLSRTRLRQWPTGLRELTGLEKLDLSYNELRTLPVEHLEPAPEHLDAIVKINSVTDLRGNPLSSQTSLDLDSYWLRLSQNHPELMALGQDYAFSIESPTIARVRRLFPNKTIRQARVYIAGLGDRLEPELARLDQEFDTLKQALDGWVFRGGGTRQRYVRVSNARELEGGRDDWYAAKLRILKAWRGELPHETARDGTPIGMVLDLSDLSLSSLPDLAIDFAGVGSLVLKNVGLVDSPEAFLTSFRGLRWLDMSNNQLRELPPALGQMQNLTRLNLSGNQIRLTPETARTLGGLARLRALTLSSNPLGITLDFTQIPDIRTLDLRSTGLTDWPMGLGQQPLLDNVVLDNNRLTTLPAHVIAPTDEQLATSLPLRCLIWLRNNPLSEAALRGIADYQQRVELANLTPNPHLDFLLSGTREVQRVTAPSAAGSPFSRWTVGEPQDRITAREAQWLALREQPNGDGFFRMLDDLQAAEGGHADLQRRVWEVIDSITEHSVASDALRDEMFTWAGRGACCDRAALSFSNVEIMKMVYRAKASATDATQGTALFKLARGLFRLDEVEKIALADIARRTAAINTDPRLSAAQKLERIARLEEVEIRLAYRYGLKGEDKLNLPGQPSHVRFVAMGDVTSADLDRALARILALDNSPEELQALLTRDFWKDYVVNKYRAQFEAQSKPFHERLAALLEQNESDSMTEAEYLAQAKALKTELEVVETALIESLTRTEVETYHP</sequence>
<dbReference type="PANTHER" id="PTHR48051:SF1">
    <property type="entry name" value="RAS SUPPRESSOR PROTEIN 1"/>
    <property type="match status" value="1"/>
</dbReference>
<dbReference type="SMART" id="SM00364">
    <property type="entry name" value="LRR_BAC"/>
    <property type="match status" value="4"/>
</dbReference>
<comment type="PTM">
    <text evidence="6">Ubiquitinated in the presence of host E1 ubiquitin-activating enzyme, E2 ubiquitin-conjugating enzyme and ubiquitin.</text>
</comment>
<dbReference type="EC" id="2.3.2.27" evidence="2"/>
<evidence type="ECO:0000256" key="3">
    <source>
        <dbReference type="ARBA" id="ARBA00022614"/>
    </source>
</evidence>
<name>A0A7Y8G224_9PSED</name>
<dbReference type="SUPFAM" id="SSF52058">
    <property type="entry name" value="L domain-like"/>
    <property type="match status" value="2"/>
</dbReference>
<comment type="caution">
    <text evidence="8">The sequence shown here is derived from an EMBL/GenBank/DDBJ whole genome shotgun (WGS) entry which is preliminary data.</text>
</comment>
<evidence type="ECO:0000259" key="7">
    <source>
        <dbReference type="PROSITE" id="PS52053"/>
    </source>
</evidence>
<organism evidence="8 9">
    <name type="scientific">Pseudomonas reactans</name>
    <dbReference type="NCBI Taxonomy" id="117680"/>
    <lineage>
        <taxon>Bacteria</taxon>
        <taxon>Pseudomonadati</taxon>
        <taxon>Pseudomonadota</taxon>
        <taxon>Gammaproteobacteria</taxon>
        <taxon>Pseudomonadales</taxon>
        <taxon>Pseudomonadaceae</taxon>
        <taxon>Pseudomonas</taxon>
    </lineage>
</organism>
<keyword evidence="6" id="KW-0808">Transferase</keyword>
<dbReference type="Pfam" id="PF20178">
    <property type="entry name" value="ToxA_N"/>
    <property type="match status" value="1"/>
</dbReference>
<dbReference type="SMART" id="SM00369">
    <property type="entry name" value="LRR_TYP"/>
    <property type="match status" value="5"/>
</dbReference>
<keyword evidence="6" id="KW-0832">Ubl conjugation</keyword>
<dbReference type="GO" id="GO:0005576">
    <property type="term" value="C:extracellular region"/>
    <property type="evidence" value="ECO:0007669"/>
    <property type="project" value="UniProtKB-UniRule"/>
</dbReference>
<dbReference type="InterPro" id="IPR046673">
    <property type="entry name" value="ToxA_N"/>
</dbReference>
<evidence type="ECO:0000256" key="5">
    <source>
        <dbReference type="ARBA" id="ARBA00023026"/>
    </source>
</evidence>
<dbReference type="InterPro" id="IPR032675">
    <property type="entry name" value="LRR_dom_sf"/>
</dbReference>
<dbReference type="GO" id="GO:0061630">
    <property type="term" value="F:ubiquitin protein ligase activity"/>
    <property type="evidence" value="ECO:0007669"/>
    <property type="project" value="UniProtKB-EC"/>
</dbReference>
<dbReference type="InterPro" id="IPR029487">
    <property type="entry name" value="NEL_dom"/>
</dbReference>
<dbReference type="Pfam" id="PF13855">
    <property type="entry name" value="LRR_8"/>
    <property type="match status" value="1"/>
</dbReference>
<dbReference type="GO" id="GO:0016567">
    <property type="term" value="P:protein ubiquitination"/>
    <property type="evidence" value="ECO:0007669"/>
    <property type="project" value="InterPro"/>
</dbReference>
<keyword evidence="6" id="KW-1035">Host cytoplasm</keyword>
<feature type="active site" description="Glycyl thioester intermediate" evidence="6">
    <location>
        <position position="1745"/>
    </location>
</feature>
<evidence type="ECO:0000256" key="4">
    <source>
        <dbReference type="ARBA" id="ARBA00022737"/>
    </source>
</evidence>
<keyword evidence="3" id="KW-0433">Leucine-rich repeat</keyword>
<dbReference type="EMBL" id="JACASD010000030">
    <property type="protein sequence ID" value="NWE89264.1"/>
    <property type="molecule type" value="Genomic_DNA"/>
</dbReference>
<dbReference type="Pfam" id="PF14496">
    <property type="entry name" value="NEL"/>
    <property type="match status" value="1"/>
</dbReference>
<keyword evidence="6" id="KW-0833">Ubl conjugation pathway</keyword>
<evidence type="ECO:0000256" key="1">
    <source>
        <dbReference type="ARBA" id="ARBA00000900"/>
    </source>
</evidence>
<dbReference type="Gene3D" id="3.80.10.10">
    <property type="entry name" value="Ribonuclease Inhibitor"/>
    <property type="match status" value="2"/>
</dbReference>
<dbReference type="InterPro" id="IPR050216">
    <property type="entry name" value="LRR_domain-containing"/>
</dbReference>
<evidence type="ECO:0000256" key="6">
    <source>
        <dbReference type="PROSITE-ProRule" id="PRU01398"/>
    </source>
</evidence>
<keyword evidence="4" id="KW-0677">Repeat</keyword>
<keyword evidence="6" id="KW-0964">Secreted</keyword>
<evidence type="ECO:0000313" key="8">
    <source>
        <dbReference type="EMBL" id="NWE89264.1"/>
    </source>
</evidence>
<feature type="domain" description="NEL" evidence="7">
    <location>
        <begin position="1658"/>
        <end position="1963"/>
    </location>
</feature>
<keyword evidence="5" id="KW-0843">Virulence</keyword>
<evidence type="ECO:0000256" key="2">
    <source>
        <dbReference type="ARBA" id="ARBA00012483"/>
    </source>
</evidence>
<dbReference type="InterPro" id="IPR001611">
    <property type="entry name" value="Leu-rich_rpt"/>
</dbReference>